<dbReference type="Proteomes" id="UP000199690">
    <property type="component" value="Unassembled WGS sequence"/>
</dbReference>
<sequence>MSTLYRAIWSDSHEADREGVVGLARSCVSCWALNSDEASDLPDGETVVHNRRITVRTLSADDHFGFEFTAVDSPEQGAQSSATWRTEIRVVATGGEVHTWVENGMETDDITARVAVGRPRVVDALLSLPGRHRLGGSGVFTDVAPIDANAVHVLVEQLRNPERQLPVIVVTEAHNSDRWQRWAERVATRAGGVATVVTLDGAAVTEFKKQLGGLAVWGGGIRTYIPAPLESERDGWRHRYVPGKQLLEAEGRAIDRIVYGVTQLSTRRHVPGVFRVFKSQDEVVTAAELERIEDEWMQKLELEYAERNEVEQELARTADHLDRQLAKVDGLEARLSWLRRELEMRGRAELYWAAPQDSTEPVDLLEAITCTTDAIEVARMRLSDDLEIPESAPRELDDIDTATKASAWGHATWRGLRALAAYAKASRAGFEGDFWTWCQRGEPFAWQASTKTLAMKESSTVEKNPRLRRQREFEVAREVDQSGRIVMFAHLKISEGGGNLAPRVYFHDDTGGRTGKVHIGLIGPHYLVQNTKS</sequence>
<dbReference type="Proteomes" id="UP000236729">
    <property type="component" value="Unassembled WGS sequence"/>
</dbReference>
<accession>A0A1I1LL62</accession>
<evidence type="ECO:0000313" key="5">
    <source>
        <dbReference type="Proteomes" id="UP000236729"/>
    </source>
</evidence>
<name>A0A1H5UG45_9PSEU</name>
<dbReference type="RefSeq" id="WP_143185748.1">
    <property type="nucleotide sequence ID" value="NZ_FNVB01000002.1"/>
</dbReference>
<reference evidence="2" key="2">
    <citation type="submission" date="2016-10" db="EMBL/GenBank/DDBJ databases">
        <authorList>
            <person name="de Groot N.N."/>
        </authorList>
    </citation>
    <scope>NUCLEOTIDE SEQUENCE [LARGE SCALE GENOMIC DNA]</scope>
    <source>
        <strain evidence="2">ATCC 20501</strain>
    </source>
</reference>
<dbReference type="EMBL" id="FNVB01000002">
    <property type="protein sequence ID" value="SEF74053.1"/>
    <property type="molecule type" value="Genomic_DNA"/>
</dbReference>
<evidence type="ECO:0000313" key="3">
    <source>
        <dbReference type="EMBL" id="SFC73725.1"/>
    </source>
</evidence>
<gene>
    <name evidence="2" type="ORF">SAMN02982929_00519</name>
    <name evidence="3" type="ORF">SAMN05216506_1011551</name>
</gene>
<reference evidence="4 5" key="1">
    <citation type="submission" date="2016-10" db="EMBL/GenBank/DDBJ databases">
        <authorList>
            <person name="Varghese N."/>
            <person name="Submissions S."/>
        </authorList>
    </citation>
    <scope>NUCLEOTIDE SEQUENCE [LARGE SCALE GENOMIC DNA]</scope>
    <source>
        <strain evidence="5">ATCC 20501</strain>
        <strain evidence="3 4">CGMCC 4.3529</strain>
    </source>
</reference>
<dbReference type="EMBL" id="FOME01000001">
    <property type="protein sequence ID" value="SFC73725.1"/>
    <property type="molecule type" value="Genomic_DNA"/>
</dbReference>
<keyword evidence="4" id="KW-1185">Reference proteome</keyword>
<proteinExistence type="predicted"/>
<evidence type="ECO:0000256" key="1">
    <source>
        <dbReference type="SAM" id="Coils"/>
    </source>
</evidence>
<accession>A0A1H5UG45</accession>
<evidence type="ECO:0000313" key="2">
    <source>
        <dbReference type="EMBL" id="SEF74053.1"/>
    </source>
</evidence>
<feature type="coiled-coil region" evidence="1">
    <location>
        <begin position="307"/>
        <end position="341"/>
    </location>
</feature>
<evidence type="ECO:0000313" key="4">
    <source>
        <dbReference type="Proteomes" id="UP000199690"/>
    </source>
</evidence>
<protein>
    <submittedName>
        <fullName evidence="2">Uncharacterized protein</fullName>
    </submittedName>
</protein>
<dbReference type="AlphaFoldDB" id="A0A1H5UG45"/>
<keyword evidence="1" id="KW-0175">Coiled coil</keyword>
<organism evidence="2 5">
    <name type="scientific">Saccharopolyspora kobensis</name>
    <dbReference type="NCBI Taxonomy" id="146035"/>
    <lineage>
        <taxon>Bacteria</taxon>
        <taxon>Bacillati</taxon>
        <taxon>Actinomycetota</taxon>
        <taxon>Actinomycetes</taxon>
        <taxon>Pseudonocardiales</taxon>
        <taxon>Pseudonocardiaceae</taxon>
        <taxon>Saccharopolyspora</taxon>
    </lineage>
</organism>
<dbReference type="SMR" id="A0A1H5UG45"/>